<feature type="signal peptide" evidence="2">
    <location>
        <begin position="1"/>
        <end position="26"/>
    </location>
</feature>
<dbReference type="Pfam" id="PF20434">
    <property type="entry name" value="BD-FAE"/>
    <property type="match status" value="1"/>
</dbReference>
<dbReference type="PROSITE" id="PS51318">
    <property type="entry name" value="TAT"/>
    <property type="match status" value="1"/>
</dbReference>
<evidence type="ECO:0000313" key="4">
    <source>
        <dbReference type="EMBL" id="QWZ07700.1"/>
    </source>
</evidence>
<keyword evidence="1 4" id="KW-0378">Hydrolase</keyword>
<dbReference type="PANTHER" id="PTHR48081:SF33">
    <property type="entry name" value="KYNURENINE FORMAMIDASE"/>
    <property type="match status" value="1"/>
</dbReference>
<dbReference type="Proteomes" id="UP000683575">
    <property type="component" value="Chromosome"/>
</dbReference>
<proteinExistence type="predicted"/>
<organism evidence="4 5">
    <name type="scientific">Nocardioides panacis</name>
    <dbReference type="NCBI Taxonomy" id="2849501"/>
    <lineage>
        <taxon>Bacteria</taxon>
        <taxon>Bacillati</taxon>
        <taxon>Actinomycetota</taxon>
        <taxon>Actinomycetes</taxon>
        <taxon>Propionibacteriales</taxon>
        <taxon>Nocardioidaceae</taxon>
        <taxon>Nocardioides</taxon>
    </lineage>
</organism>
<evidence type="ECO:0000256" key="1">
    <source>
        <dbReference type="ARBA" id="ARBA00022801"/>
    </source>
</evidence>
<feature type="chain" id="PRO_5038723290" evidence="2">
    <location>
        <begin position="27"/>
        <end position="284"/>
    </location>
</feature>
<gene>
    <name evidence="4" type="ORF">KRR39_20250</name>
</gene>
<dbReference type="PANTHER" id="PTHR48081">
    <property type="entry name" value="AB HYDROLASE SUPERFAMILY PROTEIN C4A8.06C"/>
    <property type="match status" value="1"/>
</dbReference>
<dbReference type="PROSITE" id="PS51257">
    <property type="entry name" value="PROKAR_LIPOPROTEIN"/>
    <property type="match status" value="1"/>
</dbReference>
<dbReference type="EMBL" id="CP077062">
    <property type="protein sequence ID" value="QWZ07700.1"/>
    <property type="molecule type" value="Genomic_DNA"/>
</dbReference>
<sequence length="284" mass="29376">MTLARPRATRRSVLGAAGAALLAACSSPPPEPASSAPKPVRHHYGTGRDQFGDLYLPDGEPGRGTVVVVHGGFWQSGFGLDLGAAISADLADRGWAAWNIEYRRLGDGGGWPTTYADVAAAVDHVDRLDVDPARVVTLGHSAGGHLAAWAASRRGTGLPGGRPRVRVTATVPQAGVLDLRTAADTGLGGTAVPGIVGGLPGRVPGRYRLADPIERLPLGLPIRCVHGTDDSTVPISQSRAYVAAARAAGDDAALVEVPGDHFSLIDPRTPAWKRTVEVLAGLSR</sequence>
<dbReference type="KEGG" id="nps:KRR39_20250"/>
<feature type="domain" description="BD-FAE-like" evidence="3">
    <location>
        <begin position="53"/>
        <end position="240"/>
    </location>
</feature>
<evidence type="ECO:0000313" key="5">
    <source>
        <dbReference type="Proteomes" id="UP000683575"/>
    </source>
</evidence>
<evidence type="ECO:0000259" key="3">
    <source>
        <dbReference type="Pfam" id="PF20434"/>
    </source>
</evidence>
<protein>
    <submittedName>
        <fullName evidence="4">Alpha/beta hydrolase</fullName>
    </submittedName>
</protein>
<name>A0A975XZR8_9ACTN</name>
<dbReference type="InterPro" id="IPR049492">
    <property type="entry name" value="BD-FAE-like_dom"/>
</dbReference>
<accession>A0A975XZR8</accession>
<evidence type="ECO:0000256" key="2">
    <source>
        <dbReference type="SAM" id="SignalP"/>
    </source>
</evidence>
<dbReference type="AlphaFoldDB" id="A0A975XZR8"/>
<dbReference type="InterPro" id="IPR006311">
    <property type="entry name" value="TAT_signal"/>
</dbReference>
<dbReference type="RefSeq" id="WP_216939211.1">
    <property type="nucleotide sequence ID" value="NZ_CP077062.1"/>
</dbReference>
<dbReference type="GO" id="GO:0016787">
    <property type="term" value="F:hydrolase activity"/>
    <property type="evidence" value="ECO:0007669"/>
    <property type="project" value="UniProtKB-KW"/>
</dbReference>
<reference evidence="4" key="1">
    <citation type="submission" date="2021-06" db="EMBL/GenBank/DDBJ databases">
        <title>Complete genome sequence of Nocardioides sp. G188.</title>
        <authorList>
            <person name="Im W.-T."/>
        </authorList>
    </citation>
    <scope>NUCLEOTIDE SEQUENCE</scope>
    <source>
        <strain evidence="4">G188</strain>
    </source>
</reference>
<keyword evidence="2" id="KW-0732">Signal</keyword>
<dbReference type="InterPro" id="IPR050300">
    <property type="entry name" value="GDXG_lipolytic_enzyme"/>
</dbReference>
<keyword evidence="5" id="KW-1185">Reference proteome</keyword>